<dbReference type="PANTHER" id="PTHR43017">
    <property type="entry name" value="GALACTOSIDE O-ACETYLTRANSFERASE"/>
    <property type="match status" value="1"/>
</dbReference>
<organism evidence="7 8">
    <name type="scientific">Selenomonas sputigena</name>
    <dbReference type="NCBI Taxonomy" id="69823"/>
    <lineage>
        <taxon>Bacteria</taxon>
        <taxon>Bacillati</taxon>
        <taxon>Bacillota</taxon>
        <taxon>Negativicutes</taxon>
        <taxon>Selenomonadales</taxon>
        <taxon>Selenomonadaceae</taxon>
        <taxon>Selenomonas</taxon>
    </lineage>
</organism>
<evidence type="ECO:0000256" key="4">
    <source>
        <dbReference type="ARBA" id="ARBA00023315"/>
    </source>
</evidence>
<evidence type="ECO:0000256" key="3">
    <source>
        <dbReference type="ARBA" id="ARBA00022737"/>
    </source>
</evidence>
<evidence type="ECO:0000259" key="6">
    <source>
        <dbReference type="SMART" id="SM01266"/>
    </source>
</evidence>
<sequence>MTEPEKLDAGLTYDFWNEGVNGRKLRAIALCAKLNVIPMTDEAARAPVIRELFAEAGENTSVLTGFNCDYGLHIRVGKQFLANYNVTSSTSCPSPSATM</sequence>
<dbReference type="InterPro" id="IPR024688">
    <property type="entry name" value="Mac_dom"/>
</dbReference>
<feature type="domain" description="Maltose/galactoside acetyltransferase" evidence="6">
    <location>
        <begin position="4"/>
        <end position="58"/>
    </location>
</feature>
<dbReference type="SUPFAM" id="SSF51161">
    <property type="entry name" value="Trimeric LpxA-like enzymes"/>
    <property type="match status" value="1"/>
</dbReference>
<dbReference type="Proteomes" id="UP001559623">
    <property type="component" value="Unassembled WGS sequence"/>
</dbReference>
<dbReference type="RefSeq" id="WP_368847118.1">
    <property type="nucleotide sequence ID" value="NZ_CP194411.1"/>
</dbReference>
<comment type="caution">
    <text evidence="7">The sequence shown here is derived from an EMBL/GenBank/DDBJ whole genome shotgun (WGS) entry which is preliminary data.</text>
</comment>
<reference evidence="7 8" key="1">
    <citation type="submission" date="2023-04" db="EMBL/GenBank/DDBJ databases">
        <title>Genome Sequence of Selenomonas sputigena ATCC 33150.</title>
        <authorList>
            <person name="Miller D.P."/>
            <person name="Anvari S."/>
            <person name="Polson S.W."/>
            <person name="Macdonald M."/>
            <person name="Mcdowell J.V."/>
        </authorList>
    </citation>
    <scope>NUCLEOTIDE SEQUENCE [LARGE SCALE GENOMIC DNA]</scope>
    <source>
        <strain evidence="7 8">ATCC 33150</strain>
    </source>
</reference>
<name>A0ABV3X5C4_9FIRM</name>
<gene>
    <name evidence="7" type="ORF">QCO44_07040</name>
</gene>
<keyword evidence="3" id="KW-0677">Repeat</keyword>
<dbReference type="InterPro" id="IPR039369">
    <property type="entry name" value="LacA-like"/>
</dbReference>
<evidence type="ECO:0000256" key="5">
    <source>
        <dbReference type="RuleBase" id="RU367021"/>
    </source>
</evidence>
<evidence type="ECO:0000256" key="2">
    <source>
        <dbReference type="ARBA" id="ARBA00022679"/>
    </source>
</evidence>
<comment type="similarity">
    <text evidence="1 5">Belongs to the transferase hexapeptide repeat family.</text>
</comment>
<proteinExistence type="inferred from homology"/>
<protein>
    <recommendedName>
        <fullName evidence="5">Acetyltransferase</fullName>
        <ecNumber evidence="5">2.3.1.-</ecNumber>
    </recommendedName>
</protein>
<dbReference type="Gene3D" id="2.160.10.10">
    <property type="entry name" value="Hexapeptide repeat proteins"/>
    <property type="match status" value="1"/>
</dbReference>
<evidence type="ECO:0000313" key="8">
    <source>
        <dbReference type="Proteomes" id="UP001559623"/>
    </source>
</evidence>
<accession>A0ABV3X5C4</accession>
<keyword evidence="4 5" id="KW-0012">Acyltransferase</keyword>
<evidence type="ECO:0000313" key="7">
    <source>
        <dbReference type="EMBL" id="MEX5285392.1"/>
    </source>
</evidence>
<dbReference type="PANTHER" id="PTHR43017:SF1">
    <property type="entry name" value="ACETYLTRANSFERASE YJL218W-RELATED"/>
    <property type="match status" value="1"/>
</dbReference>
<keyword evidence="2 5" id="KW-0808">Transferase</keyword>
<keyword evidence="8" id="KW-1185">Reference proteome</keyword>
<dbReference type="Pfam" id="PF12464">
    <property type="entry name" value="Mac"/>
    <property type="match status" value="1"/>
</dbReference>
<dbReference type="InterPro" id="IPR011004">
    <property type="entry name" value="Trimer_LpxA-like_sf"/>
</dbReference>
<dbReference type="EC" id="2.3.1.-" evidence="5"/>
<evidence type="ECO:0000256" key="1">
    <source>
        <dbReference type="ARBA" id="ARBA00007274"/>
    </source>
</evidence>
<dbReference type="SMART" id="SM01266">
    <property type="entry name" value="Mac"/>
    <property type="match status" value="1"/>
</dbReference>
<dbReference type="EMBL" id="JARVLH010000003">
    <property type="protein sequence ID" value="MEX5285392.1"/>
    <property type="molecule type" value="Genomic_DNA"/>
</dbReference>